<name>A0A8H6PU84_9EURO</name>
<feature type="region of interest" description="Disordered" evidence="2">
    <location>
        <begin position="253"/>
        <end position="272"/>
    </location>
</feature>
<dbReference type="GO" id="GO:0016491">
    <property type="term" value="F:oxidoreductase activity"/>
    <property type="evidence" value="ECO:0007669"/>
    <property type="project" value="UniProtKB-KW"/>
</dbReference>
<dbReference type="Pfam" id="PF00106">
    <property type="entry name" value="adh_short"/>
    <property type="match status" value="1"/>
</dbReference>
<accession>A0A8H6PU84</accession>
<dbReference type="Gene3D" id="3.40.50.720">
    <property type="entry name" value="NAD(P)-binding Rossmann-like Domain"/>
    <property type="match status" value="1"/>
</dbReference>
<organism evidence="3 4">
    <name type="scientific">Aspergillus felis</name>
    <dbReference type="NCBI Taxonomy" id="1287682"/>
    <lineage>
        <taxon>Eukaryota</taxon>
        <taxon>Fungi</taxon>
        <taxon>Dikarya</taxon>
        <taxon>Ascomycota</taxon>
        <taxon>Pezizomycotina</taxon>
        <taxon>Eurotiomycetes</taxon>
        <taxon>Eurotiomycetidae</taxon>
        <taxon>Eurotiales</taxon>
        <taxon>Aspergillaceae</taxon>
        <taxon>Aspergillus</taxon>
        <taxon>Aspergillus subgen. Fumigati</taxon>
    </lineage>
</organism>
<evidence type="ECO:0000256" key="1">
    <source>
        <dbReference type="ARBA" id="ARBA00023002"/>
    </source>
</evidence>
<evidence type="ECO:0000313" key="3">
    <source>
        <dbReference type="EMBL" id="KAF7160146.1"/>
    </source>
</evidence>
<sequence length="334" mass="36916">MGAFYSQLFVTPAYPAIPFTDQTVIVTGSNSIEKTTDRIGVCEVWELDLASFESVKLFAERALKLPRLDILVENAGIATYTFDTAEGHERTITINVISTFPLGLLLLPKLKATAKEFPSSTPHLSIVTSDVHAWTSFPEWKTANTFVALNDKETADMQARYPTSKLEVLVVRELSSKLAGSGVIMNMLTPGLCKSQLSREAGLGFRLMILLFARSTEVAVGPYSPPPQQVRKAMMTTAKFFEMHISQITMSPDDRVETQPQSEDVTPDVLDWDGPDDSANPVNWPSSKKTSHIVLIALVQLVSYVLLERLFFSIAHSLPSGTLRRPCLPQRVKA</sequence>
<comment type="caution">
    <text evidence="3">The sequence shown here is derived from an EMBL/GenBank/DDBJ whole genome shotgun (WGS) entry which is preliminary data.</text>
</comment>
<evidence type="ECO:0008006" key="5">
    <source>
        <dbReference type="Google" id="ProtNLM"/>
    </source>
</evidence>
<dbReference type="SUPFAM" id="SSF51735">
    <property type="entry name" value="NAD(P)-binding Rossmann-fold domains"/>
    <property type="match status" value="1"/>
</dbReference>
<dbReference type="AlphaFoldDB" id="A0A8H6PU84"/>
<dbReference type="InterPro" id="IPR036291">
    <property type="entry name" value="NAD(P)-bd_dom_sf"/>
</dbReference>
<dbReference type="EMBL" id="JACBAE010001374">
    <property type="protein sequence ID" value="KAF7160146.1"/>
    <property type="molecule type" value="Genomic_DNA"/>
</dbReference>
<protein>
    <recommendedName>
        <fullName evidence="5">Short-chain dehydrogenase</fullName>
    </recommendedName>
</protein>
<gene>
    <name evidence="3" type="ORF">CNMCM5623_005661</name>
</gene>
<evidence type="ECO:0000256" key="2">
    <source>
        <dbReference type="SAM" id="MobiDB-lite"/>
    </source>
</evidence>
<dbReference type="PANTHER" id="PTHR43157">
    <property type="entry name" value="PHOSPHATIDYLINOSITOL-GLYCAN BIOSYNTHESIS CLASS F PROTEIN-RELATED"/>
    <property type="match status" value="1"/>
</dbReference>
<dbReference type="OrthoDB" id="542013at2759"/>
<keyword evidence="1" id="KW-0560">Oxidoreductase</keyword>
<dbReference type="Proteomes" id="UP000654922">
    <property type="component" value="Unassembled WGS sequence"/>
</dbReference>
<proteinExistence type="predicted"/>
<dbReference type="InterPro" id="IPR002347">
    <property type="entry name" value="SDR_fam"/>
</dbReference>
<evidence type="ECO:0000313" key="4">
    <source>
        <dbReference type="Proteomes" id="UP000654922"/>
    </source>
</evidence>
<dbReference type="PANTHER" id="PTHR43157:SF67">
    <property type="entry name" value="DEHYDROGENASE_REDUCTASE FAMILY PROTEIN, PUTATIVE (AFU_ORTHOLOGUE AFUA_3G02580)-RELATED"/>
    <property type="match status" value="1"/>
</dbReference>
<reference evidence="3" key="1">
    <citation type="submission" date="2020-06" db="EMBL/GenBank/DDBJ databases">
        <title>Draft genome sequences of strains closely related to Aspergillus parafelis and Aspergillus hiratsukae.</title>
        <authorList>
            <person name="Dos Santos R.A.C."/>
            <person name="Rivero-Menendez O."/>
            <person name="Steenwyk J.L."/>
            <person name="Mead M.E."/>
            <person name="Goldman G.H."/>
            <person name="Alastruey-Izquierdo A."/>
            <person name="Rokas A."/>
        </authorList>
    </citation>
    <scope>NUCLEOTIDE SEQUENCE</scope>
    <source>
        <strain evidence="3">CNM-CM5623</strain>
    </source>
</reference>